<dbReference type="SUPFAM" id="SSF82171">
    <property type="entry name" value="DPP6 N-terminal domain-like"/>
    <property type="match status" value="1"/>
</dbReference>
<dbReference type="OrthoDB" id="8432779at2"/>
<dbReference type="GO" id="GO:0045490">
    <property type="term" value="P:pectin catabolic process"/>
    <property type="evidence" value="ECO:0007669"/>
    <property type="project" value="InterPro"/>
</dbReference>
<name>A0A179T8B5_9BACI</name>
<protein>
    <recommendedName>
        <fullName evidence="1">Oligogalacturonate lyase domain-containing protein</fullName>
    </recommendedName>
</protein>
<organism evidence="2 3">
    <name type="scientific">Metabacillus litoralis</name>
    <dbReference type="NCBI Taxonomy" id="152268"/>
    <lineage>
        <taxon>Bacteria</taxon>
        <taxon>Bacillati</taxon>
        <taxon>Bacillota</taxon>
        <taxon>Bacilli</taxon>
        <taxon>Bacillales</taxon>
        <taxon>Bacillaceae</taxon>
        <taxon>Metabacillus</taxon>
    </lineage>
</organism>
<evidence type="ECO:0000259" key="1">
    <source>
        <dbReference type="Pfam" id="PF14583"/>
    </source>
</evidence>
<reference evidence="3" key="1">
    <citation type="submission" date="2016-04" db="EMBL/GenBank/DDBJ databases">
        <authorList>
            <person name="Lyu Z."/>
            <person name="Lyu W."/>
        </authorList>
    </citation>
    <scope>NUCLEOTIDE SEQUENCE [LARGE SCALE GENOMIC DNA]</scope>
    <source>
        <strain evidence="3">C44</strain>
    </source>
</reference>
<dbReference type="RefSeq" id="WP_066327590.1">
    <property type="nucleotide sequence ID" value="NZ_LWSG01000003.1"/>
</dbReference>
<evidence type="ECO:0000313" key="2">
    <source>
        <dbReference type="EMBL" id="OAS88593.1"/>
    </source>
</evidence>
<evidence type="ECO:0000313" key="3">
    <source>
        <dbReference type="Proteomes" id="UP000078534"/>
    </source>
</evidence>
<proteinExistence type="predicted"/>
<feature type="domain" description="Oligogalacturonate lyase" evidence="1">
    <location>
        <begin position="1"/>
        <end position="383"/>
    </location>
</feature>
<gene>
    <name evidence="2" type="ORF">A6K24_16255</name>
</gene>
<dbReference type="InterPro" id="IPR027946">
    <property type="entry name" value="Ogl_dom"/>
</dbReference>
<dbReference type="Gene3D" id="2.130.10.10">
    <property type="entry name" value="YVTN repeat-like/Quinoprotein amine dehydrogenase"/>
    <property type="match status" value="1"/>
</dbReference>
<dbReference type="STRING" id="152268.A6K24_16255"/>
<dbReference type="Pfam" id="PF14583">
    <property type="entry name" value="Pectate_lyase22"/>
    <property type="match status" value="1"/>
</dbReference>
<comment type="caution">
    <text evidence="2">The sequence shown here is derived from an EMBL/GenBank/DDBJ whole genome shotgun (WGS) entry which is preliminary data.</text>
</comment>
<dbReference type="GO" id="GO:0047487">
    <property type="term" value="F:oligogalacturonide lyase activity"/>
    <property type="evidence" value="ECO:0007669"/>
    <property type="project" value="InterPro"/>
</dbReference>
<dbReference type="Proteomes" id="UP000078534">
    <property type="component" value="Unassembled WGS sequence"/>
</dbReference>
<dbReference type="AlphaFoldDB" id="A0A179T8B5"/>
<sequence>MTKGKKWSSERKSFHDPLTGVVITQLTDYYSHSYHLYFTNNAWYDGNTKLLIGSDRGNSTNLYSIDLLSGDLTQLTDLKRNQKKGIQGTFINPHKMEAYFTIDRSIVAINLKTYHESTLFELPKGYQFSNLSCTSDGKHLCFGLTEDLSNSIKSNLSGGYIGFEDTEAARPHCQICLLTIETGEIKTIHEEKRWIGHVNASPTQPNLITFCHEGPWEKVDHRIWVLDIDTGRKWKVVEGEPNQYAGHEYWHADGLRIGYHGYTDSLDRKDEKFLGSVKFDNTEYEHFNFPYQNMHIHSKDTQLIVGDGQQTTAYHGEYYQDCLFLWKKNKDKMEGPRVLCKHRGSFHIQQVHVHPCFSPDSTKILYTSDMSGYGNVYLVDVPEFEALPTLDDDRLKCSK</sequence>
<accession>A0A179T8B5</accession>
<dbReference type="InterPro" id="IPR015943">
    <property type="entry name" value="WD40/YVTN_repeat-like_dom_sf"/>
</dbReference>
<dbReference type="EMBL" id="LWSG01000003">
    <property type="protein sequence ID" value="OAS88593.1"/>
    <property type="molecule type" value="Genomic_DNA"/>
</dbReference>
<keyword evidence="3" id="KW-1185">Reference proteome</keyword>